<protein>
    <submittedName>
        <fullName evidence="1">Virion structural protein</fullName>
    </submittedName>
</protein>
<name>A0A1Y0SYN4_9CAUD</name>
<evidence type="ECO:0000313" key="2">
    <source>
        <dbReference type="Proteomes" id="UP000225448"/>
    </source>
</evidence>
<keyword evidence="2" id="KW-1185">Reference proteome</keyword>
<sequence>MSLPISAATATGSSVIKGLMSTVLNAASSSMSINSLADLARPCRVEPIAIIDNVLADQPYMQDLMKVATSQFAAYYLQAVNMVMGVGKIDTLKVFDSLNPVRSVAGDIAGTVFSKEQYVDGLPSIESFQQKVDRTEIAEYSFEAYTYGMEAAEKEEAKKTAKGLSSSDTGKIYEVENLAVGKLLNVEIDGKDGAKAKLPVLIRLVPAVVPSEALTHIFVAGGRDSWSHRFFLVKTGQLHFWRDFILGQDMIDAHMKALMTDRSGVYKEITDRRRNNVSKAVTSGRVSLADASNIAIISSNTLKTTAAQLYSRIDDLAVREKIFDNSYLLMLLVVDERWNTVTIYHRGVDLTSKYRLDDIKMAEKNKGSDITELFKMFSKQMSTNI</sequence>
<dbReference type="Proteomes" id="UP000225448">
    <property type="component" value="Segment"/>
</dbReference>
<evidence type="ECO:0000313" key="1">
    <source>
        <dbReference type="EMBL" id="ARV76766.1"/>
    </source>
</evidence>
<reference evidence="1 2" key="1">
    <citation type="submission" date="2017-05" db="EMBL/GenBank/DDBJ databases">
        <authorList>
            <person name="Song R."/>
            <person name="Chenine A.L."/>
            <person name="Ruprecht R.M."/>
        </authorList>
    </citation>
    <scope>NUCLEOTIDE SEQUENCE [LARGE SCALE GENOMIC DNA]</scope>
</reference>
<organism evidence="1 2">
    <name type="scientific">Pseudomonas phage Phabio</name>
    <dbReference type="NCBI Taxonomy" id="2006668"/>
    <lineage>
        <taxon>Viruses</taxon>
        <taxon>Duplodnaviria</taxon>
        <taxon>Heunggongvirae</taxon>
        <taxon>Uroviricota</taxon>
        <taxon>Caudoviricetes</taxon>
        <taxon>Chimalliviridae</taxon>
        <taxon>Phabiovirus</taxon>
        <taxon>Phabiovirus phabio</taxon>
    </lineage>
</organism>
<gene>
    <name evidence="1" type="ORF">PHABIO_135</name>
</gene>
<proteinExistence type="predicted"/>
<accession>A0A1Y0SYN4</accession>
<dbReference type="EMBL" id="MF042360">
    <property type="protein sequence ID" value="ARV76766.1"/>
    <property type="molecule type" value="Genomic_DNA"/>
</dbReference>